<proteinExistence type="predicted"/>
<keyword evidence="1" id="KW-0472">Membrane</keyword>
<feature type="transmembrane region" description="Helical" evidence="1">
    <location>
        <begin position="59"/>
        <end position="77"/>
    </location>
</feature>
<feature type="non-terminal residue" evidence="2">
    <location>
        <position position="139"/>
    </location>
</feature>
<keyword evidence="1" id="KW-0812">Transmembrane</keyword>
<dbReference type="AlphaFoldDB" id="A0A9D1K9B1"/>
<evidence type="ECO:0000313" key="2">
    <source>
        <dbReference type="EMBL" id="HIT17022.1"/>
    </source>
</evidence>
<gene>
    <name evidence="2" type="ORF">IAD04_01405</name>
</gene>
<comment type="caution">
    <text evidence="2">The sequence shown here is derived from an EMBL/GenBank/DDBJ whole genome shotgun (WGS) entry which is preliminary data.</text>
</comment>
<keyword evidence="1" id="KW-1133">Transmembrane helix</keyword>
<feature type="transmembrane region" description="Helical" evidence="1">
    <location>
        <begin position="38"/>
        <end position="53"/>
    </location>
</feature>
<name>A0A9D1K9B1_9FIRM</name>
<feature type="transmembrane region" description="Helical" evidence="1">
    <location>
        <begin position="6"/>
        <end position="26"/>
    </location>
</feature>
<reference evidence="2" key="2">
    <citation type="journal article" date="2021" name="PeerJ">
        <title>Extensive microbial diversity within the chicken gut microbiome revealed by metagenomics and culture.</title>
        <authorList>
            <person name="Gilroy R."/>
            <person name="Ravi A."/>
            <person name="Getino M."/>
            <person name="Pursley I."/>
            <person name="Horton D.L."/>
            <person name="Alikhan N.F."/>
            <person name="Baker D."/>
            <person name="Gharbi K."/>
            <person name="Hall N."/>
            <person name="Watson M."/>
            <person name="Adriaenssens E.M."/>
            <person name="Foster-Nyarko E."/>
            <person name="Jarju S."/>
            <person name="Secka A."/>
            <person name="Antonio M."/>
            <person name="Oren A."/>
            <person name="Chaudhuri R.R."/>
            <person name="La Ragione R."/>
            <person name="Hildebrand F."/>
            <person name="Pallen M.J."/>
        </authorList>
    </citation>
    <scope>NUCLEOTIDE SEQUENCE</scope>
    <source>
        <strain evidence="2">14508</strain>
    </source>
</reference>
<dbReference type="EMBL" id="DVKI01000042">
    <property type="protein sequence ID" value="HIT17022.1"/>
    <property type="molecule type" value="Genomic_DNA"/>
</dbReference>
<evidence type="ECO:0000313" key="3">
    <source>
        <dbReference type="Proteomes" id="UP000886893"/>
    </source>
</evidence>
<organism evidence="2 3">
    <name type="scientific">Candidatus Caccosoma faecigallinarum</name>
    <dbReference type="NCBI Taxonomy" id="2840720"/>
    <lineage>
        <taxon>Bacteria</taxon>
        <taxon>Bacillati</taxon>
        <taxon>Bacillota</taxon>
        <taxon>Bacillota incertae sedis</taxon>
        <taxon>Candidatus Caccosoma</taxon>
    </lineage>
</organism>
<sequence>MSVIGFICLVISLLFLYRSILSALILCHKKFILDEQNYIYLFYLSFVCFVVAITKNLIIGYVGVALTPIVLILYFLIIRRRIYWIVDGVHTNLASYGNALIAYDEKYKDGYYLKNHISLRKVEGKIEVIFEDVSLEEKE</sequence>
<protein>
    <submittedName>
        <fullName evidence="2">Uncharacterized protein</fullName>
    </submittedName>
</protein>
<reference evidence="2" key="1">
    <citation type="submission" date="2020-10" db="EMBL/GenBank/DDBJ databases">
        <authorList>
            <person name="Gilroy R."/>
        </authorList>
    </citation>
    <scope>NUCLEOTIDE SEQUENCE</scope>
    <source>
        <strain evidence="2">14508</strain>
    </source>
</reference>
<dbReference type="Proteomes" id="UP000886893">
    <property type="component" value="Unassembled WGS sequence"/>
</dbReference>
<evidence type="ECO:0000256" key="1">
    <source>
        <dbReference type="SAM" id="Phobius"/>
    </source>
</evidence>
<accession>A0A9D1K9B1</accession>